<evidence type="ECO:0000313" key="1">
    <source>
        <dbReference type="EMBL" id="RWR31506.1"/>
    </source>
</evidence>
<accession>A0A443KFI0</accession>
<organism evidence="1 2">
    <name type="scientific">Paenirhodobacter populi</name>
    <dbReference type="NCBI Taxonomy" id="2306993"/>
    <lineage>
        <taxon>Bacteria</taxon>
        <taxon>Pseudomonadati</taxon>
        <taxon>Pseudomonadota</taxon>
        <taxon>Alphaproteobacteria</taxon>
        <taxon>Rhodobacterales</taxon>
        <taxon>Rhodobacter group</taxon>
        <taxon>Paenirhodobacter</taxon>
    </lineage>
</organism>
<protein>
    <submittedName>
        <fullName evidence="1">Uncharacterized protein</fullName>
    </submittedName>
</protein>
<gene>
    <name evidence="1" type="ORF">D2T29_10765</name>
</gene>
<dbReference type="AlphaFoldDB" id="A0A443KFI0"/>
<comment type="caution">
    <text evidence="1">The sequence shown here is derived from an EMBL/GenBank/DDBJ whole genome shotgun (WGS) entry which is preliminary data.</text>
</comment>
<dbReference type="EMBL" id="SAUY01000011">
    <property type="protein sequence ID" value="RWR31506.1"/>
    <property type="molecule type" value="Genomic_DNA"/>
</dbReference>
<dbReference type="Proteomes" id="UP000284451">
    <property type="component" value="Unassembled WGS sequence"/>
</dbReference>
<reference evidence="1 2" key="2">
    <citation type="submission" date="2019-01" db="EMBL/GenBank/DDBJ databases">
        <authorList>
            <person name="Li Y."/>
        </authorList>
    </citation>
    <scope>NUCLEOTIDE SEQUENCE [LARGE SCALE GENOMIC DNA]</scope>
    <source>
        <strain evidence="1 2">07D10-4-3</strain>
    </source>
</reference>
<reference evidence="1 2" key="1">
    <citation type="submission" date="2019-01" db="EMBL/GenBank/DDBJ databases">
        <title>Sinorhodobacter populi sp. nov. isolated from the symptomatic bark tissue of Populus euramericana canker.</title>
        <authorList>
            <person name="Xu G."/>
        </authorList>
    </citation>
    <scope>NUCLEOTIDE SEQUENCE [LARGE SCALE GENOMIC DNA]</scope>
    <source>
        <strain evidence="1 2">07D10-4-3</strain>
    </source>
</reference>
<name>A0A443KFI0_9RHOB</name>
<proteinExistence type="predicted"/>
<sequence>MTNQQEQFRAIRKYLKKNAERAADVGVRGATSIRQNGGILRVTDTVARTILRQALLSHYRGGSQPTTVRLSIEELKAFPGTELPEFHGNQAWLAIVTNADGVSSYGFATEFATLSDPALREAAAKAAAQWNACLSMARQTLASRPAGGRLC</sequence>
<dbReference type="RefSeq" id="WP_128232388.1">
    <property type="nucleotide sequence ID" value="NZ_SAUY01000011.1"/>
</dbReference>
<evidence type="ECO:0000313" key="2">
    <source>
        <dbReference type="Proteomes" id="UP000284451"/>
    </source>
</evidence>